<keyword evidence="1" id="KW-0812">Transmembrane</keyword>
<organism evidence="3 4">
    <name type="scientific">Rubus argutus</name>
    <name type="common">Southern blackberry</name>
    <dbReference type="NCBI Taxonomy" id="59490"/>
    <lineage>
        <taxon>Eukaryota</taxon>
        <taxon>Viridiplantae</taxon>
        <taxon>Streptophyta</taxon>
        <taxon>Embryophyta</taxon>
        <taxon>Tracheophyta</taxon>
        <taxon>Spermatophyta</taxon>
        <taxon>Magnoliopsida</taxon>
        <taxon>eudicotyledons</taxon>
        <taxon>Gunneridae</taxon>
        <taxon>Pentapetalae</taxon>
        <taxon>rosids</taxon>
        <taxon>fabids</taxon>
        <taxon>Rosales</taxon>
        <taxon>Rosaceae</taxon>
        <taxon>Rosoideae</taxon>
        <taxon>Rosoideae incertae sedis</taxon>
        <taxon>Rubus</taxon>
    </lineage>
</organism>
<dbReference type="AlphaFoldDB" id="A0AAW1VYQ8"/>
<accession>A0AAW1VYQ8</accession>
<evidence type="ECO:0000313" key="3">
    <source>
        <dbReference type="EMBL" id="KAK9912543.1"/>
    </source>
</evidence>
<gene>
    <name evidence="3" type="ORF">M0R45_036405</name>
</gene>
<feature type="domain" description="Potassium channel" evidence="2">
    <location>
        <begin position="53"/>
        <end position="118"/>
    </location>
</feature>
<name>A0AAW1VYQ8_RUBAR</name>
<comment type="caution">
    <text evidence="3">The sequence shown here is derived from an EMBL/GenBank/DDBJ whole genome shotgun (WGS) entry which is preliminary data.</text>
</comment>
<proteinExistence type="predicted"/>
<sequence>MPVLLSCQVAAWILQVSSDPAFVLKPFNISFVNLSAGCNSGVYNLFTNADLGTSLLWNEVFSEGGNPLVDAFYVKFVTTFTIGYGDIVPRVVFSKILCDALVVVGHVVPFIFCHYTDQIAQRWDKMITSTIESERSKLLYRVLSAILVTLVVIFLGVAGIYVFQKDHPIGGSLSPSPSPSPSDVHKQFSF</sequence>
<keyword evidence="4" id="KW-1185">Reference proteome</keyword>
<reference evidence="3 4" key="1">
    <citation type="journal article" date="2023" name="G3 (Bethesda)">
        <title>A chromosome-length genome assembly and annotation of blackberry (Rubus argutus, cv. 'Hillquist').</title>
        <authorList>
            <person name="Bruna T."/>
            <person name="Aryal R."/>
            <person name="Dudchenko O."/>
            <person name="Sargent D.J."/>
            <person name="Mead D."/>
            <person name="Buti M."/>
            <person name="Cavallini A."/>
            <person name="Hytonen T."/>
            <person name="Andres J."/>
            <person name="Pham M."/>
            <person name="Weisz D."/>
            <person name="Mascagni F."/>
            <person name="Usai G."/>
            <person name="Natali L."/>
            <person name="Bassil N."/>
            <person name="Fernandez G.E."/>
            <person name="Lomsadze A."/>
            <person name="Armour M."/>
            <person name="Olukolu B."/>
            <person name="Poorten T."/>
            <person name="Britton C."/>
            <person name="Davik J."/>
            <person name="Ashrafi H."/>
            <person name="Aiden E.L."/>
            <person name="Borodovsky M."/>
            <person name="Worthington M."/>
        </authorList>
    </citation>
    <scope>NUCLEOTIDE SEQUENCE [LARGE SCALE GENOMIC DNA]</scope>
    <source>
        <strain evidence="3">PI 553951</strain>
    </source>
</reference>
<keyword evidence="1" id="KW-1133">Transmembrane helix</keyword>
<dbReference type="SUPFAM" id="SSF81324">
    <property type="entry name" value="Voltage-gated potassium channels"/>
    <property type="match status" value="1"/>
</dbReference>
<keyword evidence="1" id="KW-0472">Membrane</keyword>
<protein>
    <recommendedName>
        <fullName evidence="2">Potassium channel domain-containing protein</fullName>
    </recommendedName>
</protein>
<dbReference type="InterPro" id="IPR013099">
    <property type="entry name" value="K_chnl_dom"/>
</dbReference>
<dbReference type="EMBL" id="JBEDUW010000007">
    <property type="protein sequence ID" value="KAK9912543.1"/>
    <property type="molecule type" value="Genomic_DNA"/>
</dbReference>
<dbReference type="Gene3D" id="1.10.287.70">
    <property type="match status" value="1"/>
</dbReference>
<evidence type="ECO:0000313" key="4">
    <source>
        <dbReference type="Proteomes" id="UP001457282"/>
    </source>
</evidence>
<dbReference type="Pfam" id="PF07885">
    <property type="entry name" value="Ion_trans_2"/>
    <property type="match status" value="1"/>
</dbReference>
<feature type="transmembrane region" description="Helical" evidence="1">
    <location>
        <begin position="138"/>
        <end position="163"/>
    </location>
</feature>
<dbReference type="Proteomes" id="UP001457282">
    <property type="component" value="Unassembled WGS sequence"/>
</dbReference>
<evidence type="ECO:0000259" key="2">
    <source>
        <dbReference type="Pfam" id="PF07885"/>
    </source>
</evidence>
<evidence type="ECO:0000256" key="1">
    <source>
        <dbReference type="SAM" id="Phobius"/>
    </source>
</evidence>